<dbReference type="EMBL" id="JACHHQ010000001">
    <property type="protein sequence ID" value="MBB5199005.1"/>
    <property type="molecule type" value="Genomic_DNA"/>
</dbReference>
<name>A0A840RMV0_9BURK</name>
<dbReference type="Proteomes" id="UP000571084">
    <property type="component" value="Unassembled WGS sequence"/>
</dbReference>
<evidence type="ECO:0000256" key="1">
    <source>
        <dbReference type="SAM" id="SignalP"/>
    </source>
</evidence>
<feature type="chain" id="PRO_5032383192" description="Lipoprotein" evidence="1">
    <location>
        <begin position="19"/>
        <end position="142"/>
    </location>
</feature>
<proteinExistence type="predicted"/>
<evidence type="ECO:0008006" key="4">
    <source>
        <dbReference type="Google" id="ProtNLM"/>
    </source>
</evidence>
<keyword evidence="3" id="KW-1185">Reference proteome</keyword>
<sequence>MPHLIPLSILLTSVITMCVLTGCATTGQGNGHVKIEASSGEQSIHAARCVVKTDGGTWTVTTPGEIVISAPDGDLHLKCSKSGYRNAEMTIKGPPGAGVPNMGSGAPGGGGIGLGQNTRIPTVIDGKNSAYPDQVMVKLDPL</sequence>
<reference evidence="2 3" key="1">
    <citation type="submission" date="2020-08" db="EMBL/GenBank/DDBJ databases">
        <title>Genomic Encyclopedia of Type Strains, Phase IV (KMG-IV): sequencing the most valuable type-strain genomes for metagenomic binning, comparative biology and taxonomic classification.</title>
        <authorList>
            <person name="Goeker M."/>
        </authorList>
    </citation>
    <scope>NUCLEOTIDE SEQUENCE [LARGE SCALE GENOMIC DNA]</scope>
    <source>
        <strain evidence="2 3">DSM 23240</strain>
    </source>
</reference>
<evidence type="ECO:0000313" key="2">
    <source>
        <dbReference type="EMBL" id="MBB5199005.1"/>
    </source>
</evidence>
<organism evidence="2 3">
    <name type="scientific">Glaciimonas immobilis</name>
    <dbReference type="NCBI Taxonomy" id="728004"/>
    <lineage>
        <taxon>Bacteria</taxon>
        <taxon>Pseudomonadati</taxon>
        <taxon>Pseudomonadota</taxon>
        <taxon>Betaproteobacteria</taxon>
        <taxon>Burkholderiales</taxon>
        <taxon>Oxalobacteraceae</taxon>
        <taxon>Glaciimonas</taxon>
    </lineage>
</organism>
<evidence type="ECO:0000313" key="3">
    <source>
        <dbReference type="Proteomes" id="UP000571084"/>
    </source>
</evidence>
<dbReference type="AlphaFoldDB" id="A0A840RMV0"/>
<feature type="signal peptide" evidence="1">
    <location>
        <begin position="1"/>
        <end position="18"/>
    </location>
</feature>
<accession>A0A840RMV0</accession>
<comment type="caution">
    <text evidence="2">The sequence shown here is derived from an EMBL/GenBank/DDBJ whole genome shotgun (WGS) entry which is preliminary data.</text>
</comment>
<dbReference type="RefSeq" id="WP_168053336.1">
    <property type="nucleotide sequence ID" value="NZ_JAAOZT010000002.1"/>
</dbReference>
<protein>
    <recommendedName>
        <fullName evidence="4">Lipoprotein</fullName>
    </recommendedName>
</protein>
<gene>
    <name evidence="2" type="ORF">HNR39_000815</name>
</gene>
<keyword evidence="1" id="KW-0732">Signal</keyword>